<keyword evidence="2" id="KW-1185">Reference proteome</keyword>
<evidence type="ECO:0000313" key="2">
    <source>
        <dbReference type="Proteomes" id="UP000321638"/>
    </source>
</evidence>
<dbReference type="OrthoDB" id="6871774at2"/>
<name>A0A5C8P9T5_9HYPH</name>
<organism evidence="1 2">
    <name type="scientific">Vineibacter terrae</name>
    <dbReference type="NCBI Taxonomy" id="2586908"/>
    <lineage>
        <taxon>Bacteria</taxon>
        <taxon>Pseudomonadati</taxon>
        <taxon>Pseudomonadota</taxon>
        <taxon>Alphaproteobacteria</taxon>
        <taxon>Hyphomicrobiales</taxon>
        <taxon>Vineibacter</taxon>
    </lineage>
</organism>
<dbReference type="Proteomes" id="UP000321638">
    <property type="component" value="Unassembled WGS sequence"/>
</dbReference>
<dbReference type="AlphaFoldDB" id="A0A5C8P9T5"/>
<dbReference type="EMBL" id="VDUZ01000065">
    <property type="protein sequence ID" value="TXL70114.1"/>
    <property type="molecule type" value="Genomic_DNA"/>
</dbReference>
<accession>A0A5C8P9T5</accession>
<reference evidence="1 2" key="1">
    <citation type="submission" date="2019-06" db="EMBL/GenBank/DDBJ databases">
        <title>New taxonomy in bacterial strain CC-CFT640, isolated from vineyard.</title>
        <authorList>
            <person name="Lin S.-Y."/>
            <person name="Tsai C.-F."/>
            <person name="Young C.-C."/>
        </authorList>
    </citation>
    <scope>NUCLEOTIDE SEQUENCE [LARGE SCALE GENOMIC DNA]</scope>
    <source>
        <strain evidence="1 2">CC-CFT640</strain>
    </source>
</reference>
<gene>
    <name evidence="1" type="ORF">FHP25_35930</name>
</gene>
<sequence length="244" mass="27574">MFDIKSNIPNVLKTLTQFQREQVPFATIVAMTRTAQALKEVHITEINRVFDRPTPWTLNGLYVQPATKRRPEAAVYFREFAPKGTPAGKYLRPQMHGGQRRHKGMERLLQGKGLLPPGMYVVPGQGAEVDAYGNMSRGQIIKILSYLRAFGEVGYLANRSRRTKSRGTRRREHYFVGSPGGAPLGVWQRKGDGIVPVMIFVQAPQYPVRYRFQEVSARTAAFHFPPHFWHALAQATRSGARRAA</sequence>
<protein>
    <submittedName>
        <fullName evidence="1">Uncharacterized protein</fullName>
    </submittedName>
</protein>
<dbReference type="RefSeq" id="WP_147851838.1">
    <property type="nucleotide sequence ID" value="NZ_VDUZ01000065.1"/>
</dbReference>
<comment type="caution">
    <text evidence="1">The sequence shown here is derived from an EMBL/GenBank/DDBJ whole genome shotgun (WGS) entry which is preliminary data.</text>
</comment>
<evidence type="ECO:0000313" key="1">
    <source>
        <dbReference type="EMBL" id="TXL70114.1"/>
    </source>
</evidence>
<proteinExistence type="predicted"/>